<dbReference type="GO" id="GO:1901135">
    <property type="term" value="P:carbohydrate derivative metabolic process"/>
    <property type="evidence" value="ECO:0007669"/>
    <property type="project" value="InterPro"/>
</dbReference>
<dbReference type="InterPro" id="IPR036388">
    <property type="entry name" value="WH-like_DNA-bd_sf"/>
</dbReference>
<dbReference type="InterPro" id="IPR046348">
    <property type="entry name" value="SIS_dom_sf"/>
</dbReference>
<dbReference type="GO" id="GO:0003677">
    <property type="term" value="F:DNA binding"/>
    <property type="evidence" value="ECO:0007669"/>
    <property type="project" value="UniProtKB-KW"/>
</dbReference>
<evidence type="ECO:0000256" key="3">
    <source>
        <dbReference type="ARBA" id="ARBA00023163"/>
    </source>
</evidence>
<dbReference type="Gene3D" id="1.10.10.10">
    <property type="entry name" value="Winged helix-like DNA-binding domain superfamily/Winged helix DNA-binding domain"/>
    <property type="match status" value="1"/>
</dbReference>
<dbReference type="EMBL" id="CFGT01000003">
    <property type="protein sequence ID" value="CEY57407.1"/>
    <property type="molecule type" value="Genomic_DNA"/>
</dbReference>
<dbReference type="RefSeq" id="WP_000493321.1">
    <property type="nucleotide sequence ID" value="NZ_CFGT01000003.1"/>
</dbReference>
<evidence type="ECO:0000313" key="5">
    <source>
        <dbReference type="Proteomes" id="UP000048179"/>
    </source>
</evidence>
<dbReference type="InterPro" id="IPR009057">
    <property type="entry name" value="Homeodomain-like_sf"/>
</dbReference>
<keyword evidence="3" id="KW-0804">Transcription</keyword>
<reference evidence="4 5" key="1">
    <citation type="submission" date="2015-03" db="EMBL/GenBank/DDBJ databases">
        <authorList>
            <consortium name="Pathogen Informatics"/>
        </authorList>
    </citation>
    <scope>NUCLEOTIDE SEQUENCE [LARGE SCALE GENOMIC DNA]</scope>
    <source>
        <strain evidence="4 5">SMRU737</strain>
    </source>
</reference>
<dbReference type="InterPro" id="IPR035472">
    <property type="entry name" value="RpiR-like_SIS"/>
</dbReference>
<dbReference type="GO" id="GO:0003700">
    <property type="term" value="F:DNA-binding transcription factor activity"/>
    <property type="evidence" value="ECO:0007669"/>
    <property type="project" value="InterPro"/>
</dbReference>
<dbReference type="Pfam" id="PF01418">
    <property type="entry name" value="HTH_6"/>
    <property type="match status" value="1"/>
</dbReference>
<dbReference type="Pfam" id="PF01380">
    <property type="entry name" value="SIS"/>
    <property type="match status" value="1"/>
</dbReference>
<accession>A0A0U0D075</accession>
<dbReference type="PROSITE" id="PS51464">
    <property type="entry name" value="SIS"/>
    <property type="match status" value="1"/>
</dbReference>
<evidence type="ECO:0000256" key="1">
    <source>
        <dbReference type="ARBA" id="ARBA00023015"/>
    </source>
</evidence>
<keyword evidence="2" id="KW-0238">DNA-binding</keyword>
<evidence type="ECO:0000256" key="2">
    <source>
        <dbReference type="ARBA" id="ARBA00023125"/>
    </source>
</evidence>
<dbReference type="SUPFAM" id="SSF46689">
    <property type="entry name" value="Homeodomain-like"/>
    <property type="match status" value="1"/>
</dbReference>
<dbReference type="Gene3D" id="3.40.50.10490">
    <property type="entry name" value="Glucose-6-phosphate isomerase like protein, domain 1"/>
    <property type="match status" value="1"/>
</dbReference>
<evidence type="ECO:0000313" key="4">
    <source>
        <dbReference type="EMBL" id="CEY57407.1"/>
    </source>
</evidence>
<dbReference type="SUPFAM" id="SSF53697">
    <property type="entry name" value="SIS domain"/>
    <property type="match status" value="1"/>
</dbReference>
<dbReference type="InterPro" id="IPR000281">
    <property type="entry name" value="HTH_RpiR"/>
</dbReference>
<dbReference type="AlphaFoldDB" id="A0A0U0D075"/>
<dbReference type="PANTHER" id="PTHR30514:SF1">
    <property type="entry name" value="HTH-TYPE TRANSCRIPTIONAL REGULATOR HEXR-RELATED"/>
    <property type="match status" value="1"/>
</dbReference>
<dbReference type="Proteomes" id="UP000048179">
    <property type="component" value="Unassembled WGS sequence"/>
</dbReference>
<dbReference type="InterPro" id="IPR001347">
    <property type="entry name" value="SIS_dom"/>
</dbReference>
<name>A0A0U0D075_9STRE</name>
<dbReference type="GO" id="GO:0097367">
    <property type="term" value="F:carbohydrate derivative binding"/>
    <property type="evidence" value="ECO:0007669"/>
    <property type="project" value="InterPro"/>
</dbReference>
<dbReference type="InterPro" id="IPR047640">
    <property type="entry name" value="RpiR-like"/>
</dbReference>
<sequence length="240" mass="27118">MFSYEVVASFNDLENAIYTTILENENISSMTIKELAQLAHVSVGTVQRFCKHLGFDGYSHFKIAYKEYLKNEQIILNNQNNHSLKLFIDYTEQDTFLQLIMEAVAILKKVEQIVFVGIGSSGTLGRYGARYFSNIGKFSMCIEDPWQPVLQNSMEKTCVIALSESGETSQTLKIVQKLKEKGCPVIAITNTLESTLSRLSDCSITYHVPQLFLNGFNITTQVPVILIIEMLMKQLYTTKA</sequence>
<dbReference type="PROSITE" id="PS51071">
    <property type="entry name" value="HTH_RPIR"/>
    <property type="match status" value="1"/>
</dbReference>
<gene>
    <name evidence="4" type="primary">rpiR</name>
    <name evidence="4" type="ORF">ERS020247_00526</name>
</gene>
<dbReference type="CDD" id="cd05013">
    <property type="entry name" value="SIS_RpiR"/>
    <property type="match status" value="1"/>
</dbReference>
<dbReference type="PANTHER" id="PTHR30514">
    <property type="entry name" value="GLUCOKINASE"/>
    <property type="match status" value="1"/>
</dbReference>
<organism evidence="4 5">
    <name type="scientific">Streptococcus pseudopneumoniae</name>
    <dbReference type="NCBI Taxonomy" id="257758"/>
    <lineage>
        <taxon>Bacteria</taxon>
        <taxon>Bacillati</taxon>
        <taxon>Bacillota</taxon>
        <taxon>Bacilli</taxon>
        <taxon>Lactobacillales</taxon>
        <taxon>Streptococcaceae</taxon>
        <taxon>Streptococcus</taxon>
    </lineage>
</organism>
<keyword evidence="1" id="KW-0805">Transcription regulation</keyword>
<protein>
    <submittedName>
        <fullName evidence="4">RpiR family phosphosugar-binding transcriptional regulator</fullName>
    </submittedName>
</protein>
<proteinExistence type="predicted"/>